<dbReference type="SUPFAM" id="SSF56300">
    <property type="entry name" value="Metallo-dependent phosphatases"/>
    <property type="match status" value="1"/>
</dbReference>
<dbReference type="OrthoDB" id="9773411at2"/>
<dbReference type="PANTHER" id="PTHR42834:SF1">
    <property type="entry name" value="ENDONUCLEASE_EXONUCLEASE_PHOSPHATASE FAMILY PROTEIN (AFU_ORTHOLOGUE AFUA_3G09210)"/>
    <property type="match status" value="1"/>
</dbReference>
<dbReference type="NCBIfam" id="NF033681">
    <property type="entry name" value="ExeM_NucH_DNase"/>
    <property type="match status" value="1"/>
</dbReference>
<dbReference type="RefSeq" id="WP_097069138.1">
    <property type="nucleotide sequence ID" value="NZ_OBMT01000002.1"/>
</dbReference>
<dbReference type="InterPro" id="IPR036691">
    <property type="entry name" value="Endo/exonu/phosph_ase_sf"/>
</dbReference>
<keyword evidence="3" id="KW-0106">Calcium</keyword>
<name>A0A285RZL1_9RHOB</name>
<dbReference type="CDD" id="cd04486">
    <property type="entry name" value="YhcR_OBF_like"/>
    <property type="match status" value="1"/>
</dbReference>
<dbReference type="Gene3D" id="3.60.21.10">
    <property type="match status" value="1"/>
</dbReference>
<dbReference type="InterPro" id="IPR015943">
    <property type="entry name" value="WD40/YVTN_repeat-like_dom_sf"/>
</dbReference>
<keyword evidence="1" id="KW-0732">Signal</keyword>
<dbReference type="NCBIfam" id="NF038117">
    <property type="entry name" value="choice_anch_I"/>
    <property type="match status" value="1"/>
</dbReference>
<dbReference type="SUPFAM" id="SSF141072">
    <property type="entry name" value="CalX-like"/>
    <property type="match status" value="1"/>
</dbReference>
<keyword evidence="2" id="KW-0677">Repeat</keyword>
<dbReference type="Proteomes" id="UP000219111">
    <property type="component" value="Unassembled WGS sequence"/>
</dbReference>
<dbReference type="Pfam" id="PF02872">
    <property type="entry name" value="5_nucleotid_C"/>
    <property type="match status" value="1"/>
</dbReference>
<dbReference type="InterPro" id="IPR029052">
    <property type="entry name" value="Metallo-depent_PP-like"/>
</dbReference>
<dbReference type="PRINTS" id="PR01607">
    <property type="entry name" value="APYRASEFAMLY"/>
</dbReference>
<sequence>MVGIATRVFINEIHYDNSGTDIDEMIEIAGPAGTDLSGWSMVLYNGNGGAVYNTTALSGVIDDEGAGFGALSFAFPGLQNGAPDGIALVDGSGTVVQFLSYEGVMTAADGPAAGLTSTDIGVAETGSTPTGETLQLSGTGTVYEDFGWTGPVAGSAGALNAGQSFGASSLSMIAIADAQVAEGDSGTVEMVFTVSRSDGTGSAAVDWTTTDGTALAGEDYVAASGTLSFAAGETEKQVRVTVQGDTLREGNETFSVTLSNPAAGSGISVATATGTILNDEVTLISAIQGTPTTQGSNPVGGNDNFDASPLVGQTVTIEAIVVGDFQNGDADSTRNLGGFYLQEEDSDADGDALSSEGIFVYEGALGTDVQIGDKVRVTGLVSEYFGQTQLSSISGLEVISSGNALPTAAVIALGGDVSLAQDGGYQADLEAYEGMRVTIPATLTITEQYNLDRFNEITLFDTNGFEQAGPAGTTLVDERPFQYTQFNDPDAAGYDAYLAEVGGRQIVYDDGLNTQNQPIDHLDGFAGYSDATAPSMGDTITDLTGVLDYQWAGNSASGATWRIRATEDGQNSFDDTASRPDAVASVAGDIKVASFNVLNFFTSIDGSGNEGVGETLDQEARGADSTAEYERQLDKLVSAISGLGVDIVGLLELENDFLDGGLAPADGTAQGDRGIAIAALVAALNAAEGSAVWAWVDPGQEFTGDDAIAPGIIYRTDKVMLAAGTSAAILTDAEVDAALLAQSTVGGIFNGDDTSRAPIAATFATLDGAAEMTVVVNHLKSKGGTGTGADADAGDGAGAFNNQRLLAVEALDAWLETNPTGSATDNLLLLGDFNAYASEDPISYLTSEAGFVNVVAQFVEAGYSYLFDAMLGTLDYALASVSLFNAIVDAMEWNINADEADALDYNLDYGRDESYFDGSDPYRASDHDPLILGISLPEAESPLAVTTYTGPTYSGDLAASGALAATHLASLSLQGAEIAAYADGLLLVTSSAGLHLVDISDPSSPVLVSTIDLIADYGLSSNDISSVAASGTLVAVAVIAADPTAAGQVLVFDTQSGFKGIYAAGSHPDAVTFSPDGTKILVANEGEPVDIDTFNPKGGVTVIDLSAGADAGVVTQVDFSAFDGQENALREAGVRIFEGQSVSDDLEPEYIAVSKDGLTAMVTLQEANAIAVLDLTTNTFTRIIPLGGKDFSTLLADFSDRDSGIELTTGNPVIGQFMPDAIASYTGPDGKTYYVIANEGDDRDDFIASGDSARLKDLDLDDATYPDEAALLANDVLGRLNVSGSALLDGDTDGDGDIDQILTYGARSFSILDETGTMIFDSGDAIERIIAEQFPDLWDDSRSDNKGPEPEGVTIGVIGTQTYAFVGLERSNLTLIFDVTDPSEVTFVTAAGDPGDTSPEGTLFIPAAASPTGTALYIASNEGSGSIGIYQLEETTMETATLRVTEAWVGQDGEDLTADWFEITNTGTIAYDAATMGALYYDDDSADPEVADVVNGIGTLAPGEKAIVVIGTAEDAARFLSVWADDIDLSDVQVGWSNGAGLGQGGDTVTLWMGNPTGTGVLIDSAVIPAPGTSGASYDVLFGAESTVGNASGAVATDDMAGTSGTEPAIGSPGHVAGEETPSTVFTLELLHFSDQEASTSALADAPRLSAVLNALEAQDINGDGLADNTLVLSSGDSFLGSPFYTASAAVFGSAGIADILIQNELGVQAMALGNHEFDFGTANLAGLISGSANGTDLNGDDFTGAAYPYLSTNLDFSTDPNLASLEVEGGQAPQAGTVTSSVVLTVDSEQTGTTELIGVVGATTPTLGRISSPGSVGISPGSFDSIPTEAQLDALAAEIQAEVDALLADNPTMNKVVLLAHMQVLGIEEALATRLSGVDVIVAGGSNTRLLDDNDRLRDGDSDQGQYPFFTTDADGNPIAVVNTDGSYKYVGRLVLDFDENGHIIPESYDETVSGAYATDAQGVADLDAAALVDPEIQAIVDAIGEQISTTESNVFGVSDVFLNGNRSGTATAEDPDGSRTQETNLGDLTADANLAYAQSYDDTVTVSIKNGGGIRASIGQVWVPPGATDYVRDANAEITDAEGNVIKPEGGISQTDIQAALAFNNSLSLVTVTRADLIAVLEHGISSLPSAAGQFPQVSGVQFSYDETLPAGSRIVNAAIVDADGNDIDVLMRDGVLVGDAEGTVRVVTLNFMADGGDGYPFPTGADVDRVDLPSLDTDGVADGLATFAADGTEQDALAEYLAANFSTPETAFSIEDTGREGDERIQNLAYREDTVIDAPEFQFVFGSEGRDRLVGTDAADVLVSGAGNFDMLTGGDGADVFYFGFEALDGVRERDTILDYQVGVDAIGLASGVSVAAIKQSGASVIVYLDDPNGQDDAIYVQGVNVTAASITIIENFDLVGF</sequence>
<protein>
    <submittedName>
        <fullName evidence="5">Predicted extracellular nuclease</fullName>
    </submittedName>
</protein>
<dbReference type="SUPFAM" id="SSF56219">
    <property type="entry name" value="DNase I-like"/>
    <property type="match status" value="1"/>
</dbReference>
<dbReference type="InterPro" id="IPR047971">
    <property type="entry name" value="ExeM-like"/>
</dbReference>
<dbReference type="GO" id="GO:0009166">
    <property type="term" value="P:nucleotide catabolic process"/>
    <property type="evidence" value="ECO:0007669"/>
    <property type="project" value="InterPro"/>
</dbReference>
<gene>
    <name evidence="5" type="ORF">SAMN05877831_102270</name>
</gene>
<evidence type="ECO:0000256" key="1">
    <source>
        <dbReference type="ARBA" id="ARBA00022729"/>
    </source>
</evidence>
<feature type="domain" description="LTD" evidence="4">
    <location>
        <begin position="1"/>
        <end position="214"/>
    </location>
</feature>
<dbReference type="Pfam" id="PF03160">
    <property type="entry name" value="Calx-beta"/>
    <property type="match status" value="1"/>
</dbReference>
<dbReference type="SUPFAM" id="SSF75011">
    <property type="entry name" value="3-carboxy-cis,cis-mucoante lactonizing enzyme"/>
    <property type="match status" value="1"/>
</dbReference>
<proteinExistence type="predicted"/>
<dbReference type="GO" id="GO:0007154">
    <property type="term" value="P:cell communication"/>
    <property type="evidence" value="ECO:0007669"/>
    <property type="project" value="InterPro"/>
</dbReference>
<dbReference type="InterPro" id="IPR008334">
    <property type="entry name" value="5'-Nucleotdase_C"/>
</dbReference>
<dbReference type="Gene3D" id="2.130.10.10">
    <property type="entry name" value="YVTN repeat-like/Quinoprotein amine dehydrogenase"/>
    <property type="match status" value="1"/>
</dbReference>
<reference evidence="6" key="1">
    <citation type="submission" date="2017-08" db="EMBL/GenBank/DDBJ databases">
        <authorList>
            <person name="Varghese N."/>
            <person name="Submissions S."/>
        </authorList>
    </citation>
    <scope>NUCLEOTIDE SEQUENCE [LARGE SCALE GENOMIC DNA]</scope>
    <source>
        <strain evidence="6">JA276</strain>
    </source>
</reference>
<dbReference type="InterPro" id="IPR055188">
    <property type="entry name" value="Choice_anch_I"/>
</dbReference>
<evidence type="ECO:0000313" key="5">
    <source>
        <dbReference type="EMBL" id="SOC00002.1"/>
    </source>
</evidence>
<dbReference type="Gene3D" id="3.60.10.10">
    <property type="entry name" value="Endonuclease/exonuclease/phosphatase"/>
    <property type="match status" value="1"/>
</dbReference>
<dbReference type="Pfam" id="PF22494">
    <property type="entry name" value="choice_anch_I"/>
    <property type="match status" value="1"/>
</dbReference>
<dbReference type="GO" id="GO:0016020">
    <property type="term" value="C:membrane"/>
    <property type="evidence" value="ECO:0007669"/>
    <property type="project" value="InterPro"/>
</dbReference>
<dbReference type="PROSITE" id="PS51841">
    <property type="entry name" value="LTD"/>
    <property type="match status" value="1"/>
</dbReference>
<dbReference type="Gene3D" id="3.90.780.10">
    <property type="entry name" value="5'-Nucleotidase, C-terminal domain"/>
    <property type="match status" value="1"/>
</dbReference>
<evidence type="ECO:0000256" key="3">
    <source>
        <dbReference type="ARBA" id="ARBA00022837"/>
    </source>
</evidence>
<accession>A0A285RZL1</accession>
<organism evidence="5 6">
    <name type="scientific">Rhodobacter maris</name>
    <dbReference type="NCBI Taxonomy" id="446682"/>
    <lineage>
        <taxon>Bacteria</taxon>
        <taxon>Pseudomonadati</taxon>
        <taxon>Pseudomonadota</taxon>
        <taxon>Alphaproteobacteria</taxon>
        <taxon>Rhodobacterales</taxon>
        <taxon>Rhodobacter group</taxon>
        <taxon>Rhodobacter</taxon>
    </lineage>
</organism>
<dbReference type="InterPro" id="IPR011049">
    <property type="entry name" value="Serralysin-like_metalloprot_C"/>
</dbReference>
<dbReference type="Gene3D" id="2.60.40.2030">
    <property type="match status" value="1"/>
</dbReference>
<keyword evidence="6" id="KW-1185">Reference proteome</keyword>
<dbReference type="EMBL" id="OBMT01000002">
    <property type="protein sequence ID" value="SOC00002.1"/>
    <property type="molecule type" value="Genomic_DNA"/>
</dbReference>
<dbReference type="InterPro" id="IPR036907">
    <property type="entry name" value="5'-Nucleotdase_C_sf"/>
</dbReference>
<evidence type="ECO:0000313" key="6">
    <source>
        <dbReference type="Proteomes" id="UP000219111"/>
    </source>
</evidence>
<evidence type="ECO:0000259" key="4">
    <source>
        <dbReference type="PROSITE" id="PS51841"/>
    </source>
</evidence>
<dbReference type="InterPro" id="IPR001322">
    <property type="entry name" value="Lamin_tail_dom"/>
</dbReference>
<dbReference type="GO" id="GO:0016787">
    <property type="term" value="F:hydrolase activity"/>
    <property type="evidence" value="ECO:0007669"/>
    <property type="project" value="InterPro"/>
</dbReference>
<dbReference type="SUPFAM" id="SSF55816">
    <property type="entry name" value="5'-nucleotidase (syn. UDP-sugar hydrolase), C-terminal domain"/>
    <property type="match status" value="1"/>
</dbReference>
<dbReference type="InterPro" id="IPR038081">
    <property type="entry name" value="CalX-like_sf"/>
</dbReference>
<evidence type="ECO:0000256" key="2">
    <source>
        <dbReference type="ARBA" id="ARBA00022737"/>
    </source>
</evidence>
<dbReference type="PANTHER" id="PTHR42834">
    <property type="entry name" value="ENDONUCLEASE/EXONUCLEASE/PHOSPHATASE FAMILY PROTEIN (AFU_ORTHOLOGUE AFUA_3G09210)"/>
    <property type="match status" value="1"/>
</dbReference>
<dbReference type="InterPro" id="IPR006179">
    <property type="entry name" value="5_nucleotidase/apyrase"/>
</dbReference>
<dbReference type="SMART" id="SM00237">
    <property type="entry name" value="Calx_beta"/>
    <property type="match status" value="1"/>
</dbReference>
<dbReference type="InterPro" id="IPR003644">
    <property type="entry name" value="Calx_beta"/>
</dbReference>
<dbReference type="SUPFAM" id="SSF51120">
    <property type="entry name" value="beta-Roll"/>
    <property type="match status" value="1"/>
</dbReference>